<name>A0A5J4Z3P7_PORPP</name>
<protein>
    <submittedName>
        <fullName evidence="2">Putative membrane protein YjcL</fullName>
    </submittedName>
</protein>
<feature type="transmembrane region" description="Helical" evidence="1">
    <location>
        <begin position="352"/>
        <end position="374"/>
    </location>
</feature>
<evidence type="ECO:0000313" key="3">
    <source>
        <dbReference type="Proteomes" id="UP000324585"/>
    </source>
</evidence>
<gene>
    <name evidence="2" type="ORF">FVE85_5841</name>
</gene>
<organism evidence="2 3">
    <name type="scientific">Porphyridium purpureum</name>
    <name type="common">Red alga</name>
    <name type="synonym">Porphyridium cruentum</name>
    <dbReference type="NCBI Taxonomy" id="35688"/>
    <lineage>
        <taxon>Eukaryota</taxon>
        <taxon>Rhodophyta</taxon>
        <taxon>Bangiophyceae</taxon>
        <taxon>Porphyridiales</taxon>
        <taxon>Porphyridiaceae</taxon>
        <taxon>Porphyridium</taxon>
    </lineage>
</organism>
<proteinExistence type="predicted"/>
<dbReference type="EMBL" id="VRMN01000001">
    <property type="protein sequence ID" value="KAA8498256.1"/>
    <property type="molecule type" value="Genomic_DNA"/>
</dbReference>
<feature type="transmembrane region" description="Helical" evidence="1">
    <location>
        <begin position="285"/>
        <end position="303"/>
    </location>
</feature>
<dbReference type="Proteomes" id="UP000324585">
    <property type="component" value="Unassembled WGS sequence"/>
</dbReference>
<keyword evidence="1" id="KW-0472">Membrane</keyword>
<keyword evidence="1" id="KW-1133">Transmembrane helix</keyword>
<accession>A0A5J4Z3P7</accession>
<dbReference type="OrthoDB" id="45797at2759"/>
<sequence>MAAFLAAAPRGWQRSSHQTVHLRPLSARAGVVAGSAARCCTASAIPAAAAAMLLSASVANRIEQVSDRRVSSSTAVFLLGCALSTCGIAPASSAAYTAVQSHLMPLGVVAMFLAQRAIEKRDLVLYRRNIVAFALGAIGTVLGSLVAARVVTIPSSSAAALGAKLAAVFCATYVGGSVNFFATAAAVELDQTSLAAALSADMLLMGAYFTALFAAAASKRLHSFYNPSMTKKPEAAAVTVREQDLQAELLPFSASQFAWSLMDACAVASFLAWVGSLAPFAGGHLLVSSSLAFILTQVLSAAGAHSSERLVEWRHALQRGSTVLSETILLCFFFTLGASVRLQHAVTQSRAYAAFAALILLIHAVVILVAGRALRIPLRELLVASNANVGGSATAAAMASNLQWHDLVAPAVLSGTLGYGIGNALGLAVYQLLLLNAS</sequence>
<feature type="transmembrane region" description="Helical" evidence="1">
    <location>
        <begin position="75"/>
        <end position="96"/>
    </location>
</feature>
<evidence type="ECO:0000313" key="2">
    <source>
        <dbReference type="EMBL" id="KAA8498256.1"/>
    </source>
</evidence>
<comment type="caution">
    <text evidence="2">The sequence shown here is derived from an EMBL/GenBank/DDBJ whole genome shotgun (WGS) entry which is preliminary data.</text>
</comment>
<dbReference type="Pfam" id="PF05684">
    <property type="entry name" value="DUF819"/>
    <property type="match status" value="1"/>
</dbReference>
<dbReference type="PANTHER" id="PTHR34289">
    <property type="entry name" value="PROTEIN, PUTATIVE (DUF819)-RELATED"/>
    <property type="match status" value="1"/>
</dbReference>
<feature type="transmembrane region" description="Helical" evidence="1">
    <location>
        <begin position="102"/>
        <end position="118"/>
    </location>
</feature>
<feature type="transmembrane region" description="Helical" evidence="1">
    <location>
        <begin position="407"/>
        <end position="435"/>
    </location>
</feature>
<keyword evidence="3" id="KW-1185">Reference proteome</keyword>
<dbReference type="InterPro" id="IPR008537">
    <property type="entry name" value="DUF819"/>
</dbReference>
<keyword evidence="1" id="KW-0812">Transmembrane</keyword>
<feature type="transmembrane region" description="Helical" evidence="1">
    <location>
        <begin position="194"/>
        <end position="217"/>
    </location>
</feature>
<feature type="transmembrane region" description="Helical" evidence="1">
    <location>
        <begin position="165"/>
        <end position="187"/>
    </location>
</feature>
<reference evidence="3" key="1">
    <citation type="journal article" date="2019" name="Nat. Commun.">
        <title>Expansion of phycobilisome linker gene families in mesophilic red algae.</title>
        <authorList>
            <person name="Lee J."/>
            <person name="Kim D."/>
            <person name="Bhattacharya D."/>
            <person name="Yoon H.S."/>
        </authorList>
    </citation>
    <scope>NUCLEOTIDE SEQUENCE [LARGE SCALE GENOMIC DNA]</scope>
    <source>
        <strain evidence="3">CCMP 1328</strain>
    </source>
</reference>
<feature type="transmembrane region" description="Helical" evidence="1">
    <location>
        <begin position="130"/>
        <end position="153"/>
    </location>
</feature>
<evidence type="ECO:0000256" key="1">
    <source>
        <dbReference type="SAM" id="Phobius"/>
    </source>
</evidence>
<dbReference type="AlphaFoldDB" id="A0A5J4Z3P7"/>
<dbReference type="PANTHER" id="PTHR34289:SF8">
    <property type="entry name" value="DUF819 DOMAIN-CONTAINING PROTEIN"/>
    <property type="match status" value="1"/>
</dbReference>
<feature type="transmembrane region" description="Helical" evidence="1">
    <location>
        <begin position="323"/>
        <end position="340"/>
    </location>
</feature>